<name>H3Z9K6_9ALTE</name>
<evidence type="ECO:0008006" key="3">
    <source>
        <dbReference type="Google" id="ProtNLM"/>
    </source>
</evidence>
<comment type="caution">
    <text evidence="1">The sequence shown here is derived from an EMBL/GenBank/DDBJ whole genome shotgun (WGS) entry which is preliminary data.</text>
</comment>
<keyword evidence="2" id="KW-1185">Reference proteome</keyword>
<organism evidence="1 2">
    <name type="scientific">Alishewanella jeotgali KCTC 22429</name>
    <dbReference type="NCBI Taxonomy" id="1129374"/>
    <lineage>
        <taxon>Bacteria</taxon>
        <taxon>Pseudomonadati</taxon>
        <taxon>Pseudomonadota</taxon>
        <taxon>Gammaproteobacteria</taxon>
        <taxon>Alteromonadales</taxon>
        <taxon>Alteromonadaceae</taxon>
        <taxon>Alishewanella</taxon>
    </lineage>
</organism>
<dbReference type="Proteomes" id="UP000012046">
    <property type="component" value="Unassembled WGS sequence"/>
</dbReference>
<protein>
    <recommendedName>
        <fullName evidence="3">Phage protein</fullName>
    </recommendedName>
</protein>
<evidence type="ECO:0000313" key="1">
    <source>
        <dbReference type="EMBL" id="EHR42707.1"/>
    </source>
</evidence>
<dbReference type="AlphaFoldDB" id="H3Z9K6"/>
<reference evidence="1 2" key="1">
    <citation type="journal article" date="2012" name="J. Bacteriol.">
        <title>Genome Sequence of Extracellular-Protease-Producing Alishewanella jeotgali Isolated from Traditional Korean Fermented Seafood.</title>
        <authorList>
            <person name="Jung J."/>
            <person name="Chun J."/>
            <person name="Park W."/>
        </authorList>
    </citation>
    <scope>NUCLEOTIDE SEQUENCE [LARGE SCALE GENOMIC DNA]</scope>
    <source>
        <strain evidence="1 2">KCTC 22429</strain>
    </source>
</reference>
<dbReference type="InterPro" id="IPR021505">
    <property type="entry name" value="Phage_B3_Orf6"/>
</dbReference>
<dbReference type="STRING" id="1129374.AJE_00035"/>
<dbReference type="Pfam" id="PF11363">
    <property type="entry name" value="DUF3164"/>
    <property type="match status" value="1"/>
</dbReference>
<dbReference type="RefSeq" id="WP_008949100.1">
    <property type="nucleotide sequence ID" value="NZ_AHTH01000001.1"/>
</dbReference>
<gene>
    <name evidence="1" type="ORF">AJE_00035</name>
</gene>
<dbReference type="PATRIC" id="fig|1129374.4.peg.7"/>
<proteinExistence type="predicted"/>
<evidence type="ECO:0000313" key="2">
    <source>
        <dbReference type="Proteomes" id="UP000012046"/>
    </source>
</evidence>
<dbReference type="eggNOG" id="ENOG503495N">
    <property type="taxonomic scope" value="Bacteria"/>
</dbReference>
<sequence>MQQHDIPAGWKLDGEGRLVKIENISEQVLEEDALVLQFIEQAKAVHHAMQQLKTALTHTSEAFIAKLVADYGVKRLEKIKGNIDFFSFDRSIRISRRVQDTIKVNARIEAARQLFDQYINVVTQDLADDGVKVLINRAFKPAKKNEFSVSKLVQLLNVEISHPLFRQAVEALRDALETDTSCVYYNFYQRNPQGAYELLSLRFSDVPVLAVSSATPATQTAEAS</sequence>
<accession>H3Z9K6</accession>
<dbReference type="EMBL" id="AHTH01000001">
    <property type="protein sequence ID" value="EHR42707.1"/>
    <property type="molecule type" value="Genomic_DNA"/>
</dbReference>